<dbReference type="AlphaFoldDB" id="A0A0U5B3N0"/>
<proteinExistence type="predicted"/>
<evidence type="ECO:0000313" key="2">
    <source>
        <dbReference type="Proteomes" id="UP000217696"/>
    </source>
</evidence>
<evidence type="ECO:0000313" key="1">
    <source>
        <dbReference type="EMBL" id="BAU28960.1"/>
    </source>
</evidence>
<dbReference type="RefSeq" id="WP_096466651.1">
    <property type="nucleotide sequence ID" value="NZ_AP017312.1"/>
</dbReference>
<dbReference type="EMBL" id="AP017312">
    <property type="protein sequence ID" value="BAU28960.1"/>
    <property type="molecule type" value="Genomic_DNA"/>
</dbReference>
<dbReference type="OrthoDB" id="2680033at2"/>
<gene>
    <name evidence="1" type="ORF">CB4_03137</name>
</gene>
<keyword evidence="2" id="KW-1185">Reference proteome</keyword>
<protein>
    <submittedName>
        <fullName evidence="1">Uncharacterized protein</fullName>
    </submittedName>
</protein>
<name>A0A0U5B3N0_9BACL</name>
<accession>A0A0U5B3N0</accession>
<dbReference type="Proteomes" id="UP000217696">
    <property type="component" value="Chromosome"/>
</dbReference>
<reference evidence="1 2" key="1">
    <citation type="submission" date="2015-12" db="EMBL/GenBank/DDBJ databases">
        <title>Genome sequence of Aneurinibacillus soli.</title>
        <authorList>
            <person name="Lee J.S."/>
            <person name="Lee K.C."/>
            <person name="Kim K.K."/>
            <person name="Lee B.W."/>
        </authorList>
    </citation>
    <scope>NUCLEOTIDE SEQUENCE [LARGE SCALE GENOMIC DNA]</scope>
    <source>
        <strain evidence="1 2">CB4</strain>
    </source>
</reference>
<dbReference type="KEGG" id="asoc:CB4_03137"/>
<sequence>MSTITTLVWAELLYRLYPDVDVVTDDQQWMNGHVKPPIIQLETDIVSEKTHTPQAVRIIEDVGLIFRFKKVEDPGAQQPYIQIDVELLRAYLRKHKYQVASQAHKTLLVLQEPTIKTFKDRVEFECRYSYLLNTDSADISLPGEKKPEKINHFYVKSDGEEIEA</sequence>
<organism evidence="1 2">
    <name type="scientific">Aneurinibacillus soli</name>
    <dbReference type="NCBI Taxonomy" id="1500254"/>
    <lineage>
        <taxon>Bacteria</taxon>
        <taxon>Bacillati</taxon>
        <taxon>Bacillota</taxon>
        <taxon>Bacilli</taxon>
        <taxon>Bacillales</taxon>
        <taxon>Paenibacillaceae</taxon>
        <taxon>Aneurinibacillus group</taxon>
        <taxon>Aneurinibacillus</taxon>
    </lineage>
</organism>